<evidence type="ECO:0000313" key="2">
    <source>
        <dbReference type="Proteomes" id="UP000032431"/>
    </source>
</evidence>
<reference evidence="2" key="1">
    <citation type="submission" date="2014-07" db="EMBL/GenBank/DDBJ databases">
        <authorList>
            <person name="Wibberg D."/>
        </authorList>
    </citation>
    <scope>NUCLEOTIDE SEQUENCE [LARGE SCALE GENOMIC DNA]</scope>
    <source>
        <strain evidence="2">DG5</strain>
    </source>
</reference>
<dbReference type="EMBL" id="LM995447">
    <property type="protein sequence ID" value="CDZ23461.1"/>
    <property type="molecule type" value="Genomic_DNA"/>
</dbReference>
<keyword evidence="2" id="KW-1185">Reference proteome</keyword>
<dbReference type="KEGG" id="ccel:CCDG5_0319"/>
<organism evidence="1 2">
    <name type="scientific">[Clostridium] cellulosi</name>
    <dbReference type="NCBI Taxonomy" id="29343"/>
    <lineage>
        <taxon>Bacteria</taxon>
        <taxon>Bacillati</taxon>
        <taxon>Bacillota</taxon>
        <taxon>Clostridia</taxon>
        <taxon>Eubacteriales</taxon>
        <taxon>Oscillospiraceae</taxon>
        <taxon>Oscillospiraceae incertae sedis</taxon>
    </lineage>
</organism>
<dbReference type="Proteomes" id="UP000032431">
    <property type="component" value="Chromosome I"/>
</dbReference>
<dbReference type="PATRIC" id="fig|29343.3.peg.334"/>
<name>A0A078KIR7_9FIRM</name>
<dbReference type="HOGENOM" id="CLU_1552609_0_0_9"/>
<gene>
    <name evidence="1" type="ORF">CCDG5_0319</name>
</gene>
<sequence length="172" mass="19415">MKKRIYILLGLIIIAVAVSLNGCARLVNGIELTLAEKSFSEKADQHNKDVLNCLRKHDTKSLKKMFCREIRLTEDLDAQIKAAFDFIDGNIEVTDKTEFNSYGMESSTEHGKFVLYEISPTITGIQTDKGKTYTIGYCEYFIYKDHPSYLGIMEIDITAGDGRKCVIGKSLR</sequence>
<dbReference type="AlphaFoldDB" id="A0A078KIR7"/>
<dbReference type="Gene3D" id="3.10.450.50">
    <property type="match status" value="1"/>
</dbReference>
<evidence type="ECO:0000313" key="1">
    <source>
        <dbReference type="EMBL" id="CDZ23461.1"/>
    </source>
</evidence>
<protein>
    <submittedName>
        <fullName evidence="1">Uncharacterized protein</fullName>
    </submittedName>
</protein>
<proteinExistence type="predicted"/>
<accession>A0A078KIR7</accession>